<evidence type="ECO:0000313" key="3">
    <source>
        <dbReference type="Proteomes" id="UP000694545"/>
    </source>
</evidence>
<name>A0A8D2JDR6_VARKO</name>
<accession>A0A8D2JDR6</accession>
<proteinExistence type="predicted"/>
<sequence length="127" mass="12969">MGRDKGAPRSGDAEAGSLGQGKADGAHCPPSAWGPACAIMPRQGDPGWSAGSWSHPTGKAGRHPLHACPGVRFYGSPRSTRSGRTGQGAAAPAESLAALTDLQGWPPSTTAQPGFHLCLRPQRHAAN</sequence>
<protein>
    <submittedName>
        <fullName evidence="2">Uncharacterized protein</fullName>
    </submittedName>
</protein>
<evidence type="ECO:0000313" key="2">
    <source>
        <dbReference type="Ensembl" id="ENSVKKP00000008165.1"/>
    </source>
</evidence>
<keyword evidence="3" id="KW-1185">Reference proteome</keyword>
<reference evidence="2" key="1">
    <citation type="submission" date="2025-08" db="UniProtKB">
        <authorList>
            <consortium name="Ensembl"/>
        </authorList>
    </citation>
    <scope>IDENTIFICATION</scope>
</reference>
<feature type="region of interest" description="Disordered" evidence="1">
    <location>
        <begin position="1"/>
        <end position="93"/>
    </location>
</feature>
<evidence type="ECO:0000256" key="1">
    <source>
        <dbReference type="SAM" id="MobiDB-lite"/>
    </source>
</evidence>
<dbReference type="Proteomes" id="UP000694545">
    <property type="component" value="Unplaced"/>
</dbReference>
<organism evidence="2 3">
    <name type="scientific">Varanus komodoensis</name>
    <name type="common">Komodo dragon</name>
    <dbReference type="NCBI Taxonomy" id="61221"/>
    <lineage>
        <taxon>Eukaryota</taxon>
        <taxon>Metazoa</taxon>
        <taxon>Chordata</taxon>
        <taxon>Craniata</taxon>
        <taxon>Vertebrata</taxon>
        <taxon>Euteleostomi</taxon>
        <taxon>Lepidosauria</taxon>
        <taxon>Squamata</taxon>
        <taxon>Bifurcata</taxon>
        <taxon>Unidentata</taxon>
        <taxon>Episquamata</taxon>
        <taxon>Toxicofera</taxon>
        <taxon>Anguimorpha</taxon>
        <taxon>Paleoanguimorpha</taxon>
        <taxon>Varanoidea</taxon>
        <taxon>Varanidae</taxon>
        <taxon>Varanus</taxon>
    </lineage>
</organism>
<reference evidence="2" key="2">
    <citation type="submission" date="2025-09" db="UniProtKB">
        <authorList>
            <consortium name="Ensembl"/>
        </authorList>
    </citation>
    <scope>IDENTIFICATION</scope>
</reference>
<dbReference type="AlphaFoldDB" id="A0A8D2JDR6"/>
<dbReference type="Ensembl" id="ENSVKKT00000008378.1">
    <property type="protein sequence ID" value="ENSVKKP00000008165.1"/>
    <property type="gene ID" value="ENSVKKG00000005815.1"/>
</dbReference>